<evidence type="ECO:0000256" key="1">
    <source>
        <dbReference type="ARBA" id="ARBA00022801"/>
    </source>
</evidence>
<sequence>MSPSPPLRAITLDLDDTLWPFPPIGERIERVLHAWFEVHSPKTAAQFPIPAMRRLRERMIERYPRQSHDASWLRRKGIEVALAESGGDPALADAAYDAFFVERNKVDFYADAPAALARIAARLPVCAVSNGNADLRAIGIDRHFAHRITAREFGVGKPDAAIFHHACERLGVAPAEVLHVGDDVEADIAGAHRAGLRTCWLHRDDAREKHPRWPKREFMPTLTFPTLTALADWLDAHLDEVPR</sequence>
<dbReference type="SFLD" id="SFLDG01129">
    <property type="entry name" value="C1.5:_HAD__Beta-PGM__Phosphata"/>
    <property type="match status" value="1"/>
</dbReference>
<proteinExistence type="predicted"/>
<reference evidence="3" key="1">
    <citation type="submission" date="2018-05" db="EMBL/GenBank/DDBJ databases">
        <title>Luteimonas pekinense sp. nov., isolated from human Meibomian gland secretions, Beijing, China.</title>
        <authorList>
            <person name="Wen T."/>
            <person name="Bai H."/>
            <person name="Lv H."/>
        </authorList>
    </citation>
    <scope>NUCLEOTIDE SEQUENCE [LARGE SCALE GENOMIC DNA]</scope>
    <source>
        <strain evidence="3">83-4</strain>
    </source>
</reference>
<evidence type="ECO:0000313" key="3">
    <source>
        <dbReference type="Proteomes" id="UP000251842"/>
    </source>
</evidence>
<dbReference type="NCBIfam" id="TIGR01549">
    <property type="entry name" value="HAD-SF-IA-v1"/>
    <property type="match status" value="1"/>
</dbReference>
<dbReference type="PANTHER" id="PTHR43316:SF3">
    <property type="entry name" value="HALOACID DEHALOGENASE, TYPE II (AFU_ORTHOLOGUE AFUA_2G07750)-RELATED"/>
    <property type="match status" value="1"/>
</dbReference>
<dbReference type="AlphaFoldDB" id="A0A344J6X7"/>
<dbReference type="Pfam" id="PF00702">
    <property type="entry name" value="Hydrolase"/>
    <property type="match status" value="1"/>
</dbReference>
<dbReference type="PRINTS" id="PR00413">
    <property type="entry name" value="HADHALOGNASE"/>
</dbReference>
<dbReference type="InterPro" id="IPR051540">
    <property type="entry name" value="S-2-haloacid_dehalogenase"/>
</dbReference>
<protein>
    <submittedName>
        <fullName evidence="2">HAD family hydrolase</fullName>
    </submittedName>
</protein>
<organism evidence="2 3">
    <name type="scientific">Solilutibacter oculi</name>
    <dbReference type="NCBI Taxonomy" id="2698682"/>
    <lineage>
        <taxon>Bacteria</taxon>
        <taxon>Pseudomonadati</taxon>
        <taxon>Pseudomonadota</taxon>
        <taxon>Gammaproteobacteria</taxon>
        <taxon>Lysobacterales</taxon>
        <taxon>Lysobacteraceae</taxon>
        <taxon>Solilutibacter</taxon>
    </lineage>
</organism>
<dbReference type="PANTHER" id="PTHR43316">
    <property type="entry name" value="HYDROLASE, HALOACID DELAHOGENASE-RELATED"/>
    <property type="match status" value="1"/>
</dbReference>
<dbReference type="InterPro" id="IPR036412">
    <property type="entry name" value="HAD-like_sf"/>
</dbReference>
<dbReference type="KEGG" id="lue:DCD74_08905"/>
<gene>
    <name evidence="2" type="ORF">DCD74_08905</name>
</gene>
<dbReference type="RefSeq" id="WP_112927000.1">
    <property type="nucleotide sequence ID" value="NZ_CP029556.1"/>
</dbReference>
<keyword evidence="1 2" id="KW-0378">Hydrolase</keyword>
<dbReference type="Proteomes" id="UP000251842">
    <property type="component" value="Chromosome"/>
</dbReference>
<accession>A0A344J6X7</accession>
<dbReference type="InterPro" id="IPR006439">
    <property type="entry name" value="HAD-SF_hydro_IA"/>
</dbReference>
<name>A0A344J6X7_9GAMM</name>
<dbReference type="OrthoDB" id="367448at2"/>
<dbReference type="Gene3D" id="1.20.120.1600">
    <property type="match status" value="1"/>
</dbReference>
<dbReference type="NCBIfam" id="TIGR01509">
    <property type="entry name" value="HAD-SF-IA-v3"/>
    <property type="match status" value="1"/>
</dbReference>
<dbReference type="SFLD" id="SFLDS00003">
    <property type="entry name" value="Haloacid_Dehalogenase"/>
    <property type="match status" value="1"/>
</dbReference>
<dbReference type="EMBL" id="CP029556">
    <property type="protein sequence ID" value="AXA84787.1"/>
    <property type="molecule type" value="Genomic_DNA"/>
</dbReference>
<evidence type="ECO:0000313" key="2">
    <source>
        <dbReference type="EMBL" id="AXA84787.1"/>
    </source>
</evidence>
<keyword evidence="3" id="KW-1185">Reference proteome</keyword>
<dbReference type="InterPro" id="IPR023214">
    <property type="entry name" value="HAD_sf"/>
</dbReference>
<dbReference type="SUPFAM" id="SSF56784">
    <property type="entry name" value="HAD-like"/>
    <property type="match status" value="1"/>
</dbReference>
<dbReference type="Gene3D" id="3.40.50.1000">
    <property type="entry name" value="HAD superfamily/HAD-like"/>
    <property type="match status" value="1"/>
</dbReference>
<dbReference type="GO" id="GO:0016787">
    <property type="term" value="F:hydrolase activity"/>
    <property type="evidence" value="ECO:0007669"/>
    <property type="project" value="UniProtKB-KW"/>
</dbReference>